<feature type="transmembrane region" description="Helical" evidence="6">
    <location>
        <begin position="382"/>
        <end position="402"/>
    </location>
</feature>
<feature type="transmembrane region" description="Helical" evidence="6">
    <location>
        <begin position="48"/>
        <end position="69"/>
    </location>
</feature>
<gene>
    <name evidence="7" type="ORF">EDM52_15360</name>
</gene>
<dbReference type="PANTHER" id="PTHR23513">
    <property type="entry name" value="INTEGRAL MEMBRANE EFFLUX PROTEIN-RELATED"/>
    <property type="match status" value="1"/>
</dbReference>
<feature type="transmembrane region" description="Helical" evidence="6">
    <location>
        <begin position="260"/>
        <end position="279"/>
    </location>
</feature>
<dbReference type="PANTHER" id="PTHR23513:SF18">
    <property type="entry name" value="INTEGRAL MEMBRANE PROTEIN"/>
    <property type="match status" value="1"/>
</dbReference>
<comment type="caution">
    <text evidence="7">The sequence shown here is derived from an EMBL/GenBank/DDBJ whole genome shotgun (WGS) entry which is preliminary data.</text>
</comment>
<keyword evidence="2" id="KW-1003">Cell membrane</keyword>
<reference evidence="7 8" key="1">
    <citation type="submission" date="2018-10" db="EMBL/GenBank/DDBJ databases">
        <title>Phylogenomics of Brevibacillus.</title>
        <authorList>
            <person name="Dunlap C."/>
        </authorList>
    </citation>
    <scope>NUCLEOTIDE SEQUENCE [LARGE SCALE GENOMIC DNA]</scope>
    <source>
        <strain evidence="7 8">JCM 12215</strain>
    </source>
</reference>
<evidence type="ECO:0000313" key="7">
    <source>
        <dbReference type="EMBL" id="RNB71612.1"/>
    </source>
</evidence>
<feature type="transmembrane region" description="Helical" evidence="6">
    <location>
        <begin position="291"/>
        <end position="312"/>
    </location>
</feature>
<dbReference type="GO" id="GO:0005886">
    <property type="term" value="C:plasma membrane"/>
    <property type="evidence" value="ECO:0007669"/>
    <property type="project" value="UniProtKB-SubCell"/>
</dbReference>
<dbReference type="CDD" id="cd06173">
    <property type="entry name" value="MFS_MefA_like"/>
    <property type="match status" value="1"/>
</dbReference>
<dbReference type="InterPro" id="IPR036259">
    <property type="entry name" value="MFS_trans_sf"/>
</dbReference>
<feature type="transmembrane region" description="Helical" evidence="6">
    <location>
        <begin position="318"/>
        <end position="342"/>
    </location>
</feature>
<sequence>MMKRNVFTPLRNRSYRTFFLSQIFADLGNWLDLLAIGALITFTWNLGLAANSAAVIAMGAPFLFVGPLASVWVDRLSCRTVLLLSTGLRILVIAGFLLAPNLYVLLPLIFLKSSLASVIEPARQSMLRHLVDQEEMAEASSLGQMVNNGMKMIGPALGGLLLTYSSTTAVFAVEGVLFVIALLIMLRLPFIPAAAVNRELDGKPSFTREVTEGIRFLFGNRLMRSAVMIVGLSMFIIFLYDGFFPPLIKLLGLDVMDYGLVTAALGCGSVCGALLVGQFTAWRRNPILFMAFGRIVSGLQLLIVAGGAIYGVGYGNTIFWVINFAFAGAVGVGMTVPYAYLIQTQTPPELIGRVSAVAMAVQGIAILTAPSIGAVLGEWLGLGWVFGLAGALTVLLGVASTLQRREKKDLTVSVRS</sequence>
<name>A0A3M8C7D2_9BACL</name>
<evidence type="ECO:0000256" key="1">
    <source>
        <dbReference type="ARBA" id="ARBA00004651"/>
    </source>
</evidence>
<proteinExistence type="predicted"/>
<accession>A0A3M8C7D2</accession>
<dbReference type="AlphaFoldDB" id="A0A3M8C7D2"/>
<evidence type="ECO:0000313" key="8">
    <source>
        <dbReference type="Proteomes" id="UP000282028"/>
    </source>
</evidence>
<feature type="transmembrane region" description="Helical" evidence="6">
    <location>
        <begin position="81"/>
        <end position="106"/>
    </location>
</feature>
<dbReference type="GO" id="GO:0022857">
    <property type="term" value="F:transmembrane transporter activity"/>
    <property type="evidence" value="ECO:0007669"/>
    <property type="project" value="InterPro"/>
</dbReference>
<dbReference type="Proteomes" id="UP000282028">
    <property type="component" value="Unassembled WGS sequence"/>
</dbReference>
<evidence type="ECO:0000256" key="3">
    <source>
        <dbReference type="ARBA" id="ARBA00022692"/>
    </source>
</evidence>
<keyword evidence="4 6" id="KW-1133">Transmembrane helix</keyword>
<evidence type="ECO:0000256" key="2">
    <source>
        <dbReference type="ARBA" id="ARBA00022475"/>
    </source>
</evidence>
<protein>
    <submittedName>
        <fullName evidence="7">MFS transporter</fullName>
    </submittedName>
</protein>
<organism evidence="7 8">
    <name type="scientific">Brevibacillus invocatus</name>
    <dbReference type="NCBI Taxonomy" id="173959"/>
    <lineage>
        <taxon>Bacteria</taxon>
        <taxon>Bacillati</taxon>
        <taxon>Bacillota</taxon>
        <taxon>Bacilli</taxon>
        <taxon>Bacillales</taxon>
        <taxon>Paenibacillaceae</taxon>
        <taxon>Brevibacillus</taxon>
    </lineage>
</organism>
<feature type="transmembrane region" description="Helical" evidence="6">
    <location>
        <begin position="169"/>
        <end position="188"/>
    </location>
</feature>
<keyword evidence="3 6" id="KW-0812">Transmembrane</keyword>
<feature type="transmembrane region" description="Helical" evidence="6">
    <location>
        <begin position="20"/>
        <end position="42"/>
    </location>
</feature>
<evidence type="ECO:0000256" key="5">
    <source>
        <dbReference type="ARBA" id="ARBA00023136"/>
    </source>
</evidence>
<keyword evidence="5 6" id="KW-0472">Membrane</keyword>
<feature type="transmembrane region" description="Helical" evidence="6">
    <location>
        <begin position="222"/>
        <end position="240"/>
    </location>
</feature>
<evidence type="ECO:0000256" key="4">
    <source>
        <dbReference type="ARBA" id="ARBA00022989"/>
    </source>
</evidence>
<dbReference type="Pfam" id="PF07690">
    <property type="entry name" value="MFS_1"/>
    <property type="match status" value="1"/>
</dbReference>
<dbReference type="Gene3D" id="1.20.1250.20">
    <property type="entry name" value="MFS general substrate transporter like domains"/>
    <property type="match status" value="1"/>
</dbReference>
<dbReference type="SUPFAM" id="SSF103473">
    <property type="entry name" value="MFS general substrate transporter"/>
    <property type="match status" value="1"/>
</dbReference>
<evidence type="ECO:0000256" key="6">
    <source>
        <dbReference type="SAM" id="Phobius"/>
    </source>
</evidence>
<comment type="subcellular location">
    <subcellularLocation>
        <location evidence="1">Cell membrane</location>
        <topology evidence="1">Multi-pass membrane protein</topology>
    </subcellularLocation>
</comment>
<dbReference type="InterPro" id="IPR011701">
    <property type="entry name" value="MFS"/>
</dbReference>
<feature type="transmembrane region" description="Helical" evidence="6">
    <location>
        <begin position="354"/>
        <end position="376"/>
    </location>
</feature>
<dbReference type="OrthoDB" id="2276409at2"/>
<keyword evidence="8" id="KW-1185">Reference proteome</keyword>
<dbReference type="EMBL" id="RHHR01000028">
    <property type="protein sequence ID" value="RNB71612.1"/>
    <property type="molecule type" value="Genomic_DNA"/>
</dbReference>
<dbReference type="RefSeq" id="WP_122909853.1">
    <property type="nucleotide sequence ID" value="NZ_CBCSBE010000007.1"/>
</dbReference>